<dbReference type="AlphaFoldDB" id="A0A7N0T4J8"/>
<organism evidence="1 2">
    <name type="scientific">Kalanchoe fedtschenkoi</name>
    <name type="common">Lavender scallops</name>
    <name type="synonym">South American air plant</name>
    <dbReference type="NCBI Taxonomy" id="63787"/>
    <lineage>
        <taxon>Eukaryota</taxon>
        <taxon>Viridiplantae</taxon>
        <taxon>Streptophyta</taxon>
        <taxon>Embryophyta</taxon>
        <taxon>Tracheophyta</taxon>
        <taxon>Spermatophyta</taxon>
        <taxon>Magnoliopsida</taxon>
        <taxon>eudicotyledons</taxon>
        <taxon>Gunneridae</taxon>
        <taxon>Pentapetalae</taxon>
        <taxon>Saxifragales</taxon>
        <taxon>Crassulaceae</taxon>
        <taxon>Kalanchoe</taxon>
    </lineage>
</organism>
<dbReference type="SUPFAM" id="SSF54427">
    <property type="entry name" value="NTF2-like"/>
    <property type="match status" value="1"/>
</dbReference>
<evidence type="ECO:0000313" key="1">
    <source>
        <dbReference type="EnsemblPlants" id="Kaladp0022s0166.1.v1.1"/>
    </source>
</evidence>
<dbReference type="InterPro" id="IPR032710">
    <property type="entry name" value="NTF2-like_dom_sf"/>
</dbReference>
<dbReference type="PANTHER" id="PTHR31094:SF2">
    <property type="entry name" value="RIKEN CDNA 2310061I04 GENE"/>
    <property type="match status" value="1"/>
</dbReference>
<dbReference type="Gramene" id="Kaladp0022s0166.1.v1.1">
    <property type="protein sequence ID" value="Kaladp0022s0166.1.v1.1"/>
    <property type="gene ID" value="Kaladp0022s0166.v1.1"/>
</dbReference>
<dbReference type="PANTHER" id="PTHR31094">
    <property type="entry name" value="RIKEN CDNA 2310061I04 GENE"/>
    <property type="match status" value="1"/>
</dbReference>
<dbReference type="Gene3D" id="3.10.450.50">
    <property type="match status" value="1"/>
</dbReference>
<sequence length="283" mass="32686">MAAVLHTTAFLNSNGTTSLCTSNPIRKVLSISRNPQILGAKKLRFRVSLRASGVKDRDFTVLEDDPFSCYSWFSAQVKEGSDMKRSKEDEERQNYYVNTGYAIRSLREKLPELFYREINFDIYRDDIIFKDPRNTFVGIENYKSIFWALRFHGRIFFKALCVEIIRVWQPVDSVIMVRWTIHGIARVPWEGRGRFDGTSEYKLDKNGKIYEHRVDNIAINSPPKFQVLAVEQLIHSISCPSIPKPTCFEASTTSILNYDLILIQLTAIRSLLASSLQKREENT</sequence>
<dbReference type="OMA" id="EDCHIIR"/>
<accession>A0A7N0T4J8</accession>
<proteinExistence type="predicted"/>
<evidence type="ECO:0000313" key="2">
    <source>
        <dbReference type="Proteomes" id="UP000594263"/>
    </source>
</evidence>
<dbReference type="Pfam" id="PF10184">
    <property type="entry name" value="DUF2358"/>
    <property type="match status" value="1"/>
</dbReference>
<dbReference type="InterPro" id="IPR018790">
    <property type="entry name" value="DUF2358"/>
</dbReference>
<dbReference type="EnsemblPlants" id="Kaladp0022s0166.1.v1.1">
    <property type="protein sequence ID" value="Kaladp0022s0166.1.v1.1"/>
    <property type="gene ID" value="Kaladp0022s0166.v1.1"/>
</dbReference>
<keyword evidence="2" id="KW-1185">Reference proteome</keyword>
<name>A0A7N0T4J8_KALFE</name>
<protein>
    <submittedName>
        <fullName evidence="1">Uncharacterized protein</fullName>
    </submittedName>
</protein>
<reference evidence="1" key="1">
    <citation type="submission" date="2021-01" db="UniProtKB">
        <authorList>
            <consortium name="EnsemblPlants"/>
        </authorList>
    </citation>
    <scope>IDENTIFICATION</scope>
</reference>
<dbReference type="Proteomes" id="UP000594263">
    <property type="component" value="Unplaced"/>
</dbReference>